<reference evidence="2 3" key="1">
    <citation type="submission" date="2024-05" db="EMBL/GenBank/DDBJ databases">
        <authorList>
            <person name="Wallberg A."/>
        </authorList>
    </citation>
    <scope>NUCLEOTIDE SEQUENCE [LARGE SCALE GENOMIC DNA]</scope>
</reference>
<dbReference type="Proteomes" id="UP001497623">
    <property type="component" value="Unassembled WGS sequence"/>
</dbReference>
<organism evidence="2 3">
    <name type="scientific">Meganyctiphanes norvegica</name>
    <name type="common">Northern krill</name>
    <name type="synonym">Thysanopoda norvegica</name>
    <dbReference type="NCBI Taxonomy" id="48144"/>
    <lineage>
        <taxon>Eukaryota</taxon>
        <taxon>Metazoa</taxon>
        <taxon>Ecdysozoa</taxon>
        <taxon>Arthropoda</taxon>
        <taxon>Crustacea</taxon>
        <taxon>Multicrustacea</taxon>
        <taxon>Malacostraca</taxon>
        <taxon>Eumalacostraca</taxon>
        <taxon>Eucarida</taxon>
        <taxon>Euphausiacea</taxon>
        <taxon>Euphausiidae</taxon>
        <taxon>Meganyctiphanes</taxon>
    </lineage>
</organism>
<dbReference type="EMBL" id="CAXKWB010024575">
    <property type="protein sequence ID" value="CAL4126381.1"/>
    <property type="molecule type" value="Genomic_DNA"/>
</dbReference>
<dbReference type="PANTHER" id="PTHR21028">
    <property type="entry name" value="SI:CH211-156B7.4"/>
    <property type="match status" value="1"/>
</dbReference>
<dbReference type="InterPro" id="IPR023577">
    <property type="entry name" value="CYTH_domain"/>
</dbReference>
<dbReference type="PROSITE" id="PS51707">
    <property type="entry name" value="CYTH"/>
    <property type="match status" value="1"/>
</dbReference>
<accession>A0AAV2RLC4</accession>
<evidence type="ECO:0000313" key="3">
    <source>
        <dbReference type="Proteomes" id="UP001497623"/>
    </source>
</evidence>
<comment type="caution">
    <text evidence="2">The sequence shown here is derived from an EMBL/GenBank/DDBJ whole genome shotgun (WGS) entry which is preliminary data.</text>
</comment>
<dbReference type="SUPFAM" id="SSF55154">
    <property type="entry name" value="CYTH-like phosphatases"/>
    <property type="match status" value="1"/>
</dbReference>
<dbReference type="Gene3D" id="2.40.320.10">
    <property type="entry name" value="Hypothetical Protein Pfu-838710-001"/>
    <property type="match status" value="1"/>
</dbReference>
<dbReference type="PANTHER" id="PTHR21028:SF2">
    <property type="entry name" value="CYTH DOMAIN-CONTAINING PROTEIN"/>
    <property type="match status" value="1"/>
</dbReference>
<dbReference type="Pfam" id="PF01928">
    <property type="entry name" value="CYTH"/>
    <property type="match status" value="1"/>
</dbReference>
<dbReference type="CDD" id="cd07890">
    <property type="entry name" value="CYTH-like_AC_IV-like"/>
    <property type="match status" value="1"/>
</dbReference>
<dbReference type="InterPro" id="IPR008173">
    <property type="entry name" value="Adenylyl_cyclase_CyaB"/>
</dbReference>
<name>A0AAV2RLC4_MEGNR</name>
<keyword evidence="3" id="KW-1185">Reference proteome</keyword>
<dbReference type="GO" id="GO:0016462">
    <property type="term" value="F:pyrophosphatase activity"/>
    <property type="evidence" value="ECO:0007669"/>
    <property type="project" value="UniProtKB-ARBA"/>
</dbReference>
<feature type="domain" description="CYTH" evidence="1">
    <location>
        <begin position="2"/>
        <end position="137"/>
    </location>
</feature>
<proteinExistence type="predicted"/>
<dbReference type="InterPro" id="IPR033469">
    <property type="entry name" value="CYTH-like_dom_sf"/>
</dbReference>
<evidence type="ECO:0000259" key="1">
    <source>
        <dbReference type="PROSITE" id="PS51707"/>
    </source>
</evidence>
<sequence>MPRNVEIKAKVANIADLHQRAEKLAGGTGTILKQEDTFFNSPQGRLKLRIIKGEHEELIYYERPDQDGPKGSDYVKVDGASGELSGDMKHLLTRCLGIKGCVRKVRTLYMVGQTRVHVDAVEGLGDFMELEVINVLK</sequence>
<protein>
    <recommendedName>
        <fullName evidence="1">CYTH domain-containing protein</fullName>
    </recommendedName>
</protein>
<evidence type="ECO:0000313" key="2">
    <source>
        <dbReference type="EMBL" id="CAL4126381.1"/>
    </source>
</evidence>
<gene>
    <name evidence="2" type="ORF">MNOR_LOCUS25563</name>
</gene>
<dbReference type="AlphaFoldDB" id="A0AAV2RLC4"/>